<evidence type="ECO:0000313" key="2">
    <source>
        <dbReference type="Proteomes" id="UP001375370"/>
    </source>
</evidence>
<dbReference type="Proteomes" id="UP001375370">
    <property type="component" value="Chromosome"/>
</dbReference>
<evidence type="ECO:0008006" key="3">
    <source>
        <dbReference type="Google" id="ProtNLM"/>
    </source>
</evidence>
<organism evidence="1 2">
    <name type="scientific">Candidatus Dehalogenimonas loeffleri</name>
    <dbReference type="NCBI Taxonomy" id="3127115"/>
    <lineage>
        <taxon>Bacteria</taxon>
        <taxon>Bacillati</taxon>
        <taxon>Chloroflexota</taxon>
        <taxon>Dehalococcoidia</taxon>
        <taxon>Dehalococcoidales</taxon>
        <taxon>Dehalococcoidaceae</taxon>
        <taxon>Dehalogenimonas</taxon>
    </lineage>
</organism>
<evidence type="ECO:0000313" key="1">
    <source>
        <dbReference type="EMBL" id="WWX25255.1"/>
    </source>
</evidence>
<accession>A0ABZ2J2W5</accession>
<dbReference type="EMBL" id="CP146612">
    <property type="protein sequence ID" value="WWX25255.1"/>
    <property type="molecule type" value="Genomic_DNA"/>
</dbReference>
<sequence length="179" mass="20187">MKVGSALPFLSISLKRQIIYISEPKNSENPKTVVGGDMTAPNPLYQCTACEGAGFTVSNTGKKLSCKICLGTGKHPEQLKIEAALEDIYESLKGYRNSIDYLKNEIKEVESFVNDYRNDVRRGSFLPYDFMFYQIEDYIHSLGCKAQSFPSGIKRLRSSIRVFNKEHGFPLFNGVHKCL</sequence>
<gene>
    <name evidence="1" type="ORF">V8247_08350</name>
</gene>
<reference evidence="1 2" key="1">
    <citation type="submission" date="2024-03" db="EMBL/GenBank/DDBJ databases">
        <title>A Dehalogenimonas Isolated from Estuarine Sediments Dihaloeliminates Chlorinated Alkanes.</title>
        <authorList>
            <person name="Yang Y."/>
            <person name="Wang H."/>
        </authorList>
    </citation>
    <scope>NUCLEOTIDE SEQUENCE [LARGE SCALE GENOMIC DNA]</scope>
    <source>
        <strain evidence="1 2">W</strain>
    </source>
</reference>
<protein>
    <recommendedName>
        <fullName evidence="3">HEPN/RES N-terminal domain-containing protein</fullName>
    </recommendedName>
</protein>
<keyword evidence="2" id="KW-1185">Reference proteome</keyword>
<proteinExistence type="predicted"/>
<dbReference type="RefSeq" id="WP_338737395.1">
    <property type="nucleotide sequence ID" value="NZ_CP146612.1"/>
</dbReference>
<name>A0ABZ2J2W5_9CHLR</name>